<reference evidence="2" key="1">
    <citation type="journal article" date="2022" name="bioRxiv">
        <title>Sequencing and chromosome-scale assembly of the giantPleurodeles waltlgenome.</title>
        <authorList>
            <person name="Brown T."/>
            <person name="Elewa A."/>
            <person name="Iarovenko S."/>
            <person name="Subramanian E."/>
            <person name="Araus A.J."/>
            <person name="Petzold A."/>
            <person name="Susuki M."/>
            <person name="Suzuki K.-i.T."/>
            <person name="Hayashi T."/>
            <person name="Toyoda A."/>
            <person name="Oliveira C."/>
            <person name="Osipova E."/>
            <person name="Leigh N.D."/>
            <person name="Simon A."/>
            <person name="Yun M.H."/>
        </authorList>
    </citation>
    <scope>NUCLEOTIDE SEQUENCE</scope>
    <source>
        <strain evidence="2">20211129_DDA</strain>
        <tissue evidence="2">Liver</tissue>
    </source>
</reference>
<proteinExistence type="predicted"/>
<gene>
    <name evidence="2" type="ORF">NDU88_003565</name>
</gene>
<name>A0AAV7VEJ2_PLEWA</name>
<dbReference type="AlphaFoldDB" id="A0AAV7VEJ2"/>
<organism evidence="2 3">
    <name type="scientific">Pleurodeles waltl</name>
    <name type="common">Iberian ribbed newt</name>
    <dbReference type="NCBI Taxonomy" id="8319"/>
    <lineage>
        <taxon>Eukaryota</taxon>
        <taxon>Metazoa</taxon>
        <taxon>Chordata</taxon>
        <taxon>Craniata</taxon>
        <taxon>Vertebrata</taxon>
        <taxon>Euteleostomi</taxon>
        <taxon>Amphibia</taxon>
        <taxon>Batrachia</taxon>
        <taxon>Caudata</taxon>
        <taxon>Salamandroidea</taxon>
        <taxon>Salamandridae</taxon>
        <taxon>Pleurodelinae</taxon>
        <taxon>Pleurodeles</taxon>
    </lineage>
</organism>
<evidence type="ECO:0000313" key="3">
    <source>
        <dbReference type="Proteomes" id="UP001066276"/>
    </source>
</evidence>
<dbReference type="EMBL" id="JANPWB010000003">
    <property type="protein sequence ID" value="KAJ1199732.1"/>
    <property type="molecule type" value="Genomic_DNA"/>
</dbReference>
<dbReference type="Proteomes" id="UP001066276">
    <property type="component" value="Chromosome 2_1"/>
</dbReference>
<sequence>MQAGCPAGTAGDGAAARKEAVTSQAVPGCQELEVPGWADHGGRSPEAQAMGEGSVDSGETLWVACERTMLGLIKSYIPGQERHQRAKCTQLEVKILELEGQIRHFDAHTWCSVNWPCCSLN</sequence>
<comment type="caution">
    <text evidence="2">The sequence shown here is derived from an EMBL/GenBank/DDBJ whole genome shotgun (WGS) entry which is preliminary data.</text>
</comment>
<keyword evidence="3" id="KW-1185">Reference proteome</keyword>
<evidence type="ECO:0000256" key="1">
    <source>
        <dbReference type="SAM" id="MobiDB-lite"/>
    </source>
</evidence>
<feature type="region of interest" description="Disordered" evidence="1">
    <location>
        <begin position="1"/>
        <end position="55"/>
    </location>
</feature>
<accession>A0AAV7VEJ2</accession>
<protein>
    <submittedName>
        <fullName evidence="2">Uncharacterized protein</fullName>
    </submittedName>
</protein>
<evidence type="ECO:0000313" key="2">
    <source>
        <dbReference type="EMBL" id="KAJ1199732.1"/>
    </source>
</evidence>